<evidence type="ECO:0000313" key="14">
    <source>
        <dbReference type="Proteomes" id="UP000562027"/>
    </source>
</evidence>
<dbReference type="InterPro" id="IPR017926">
    <property type="entry name" value="GATASE"/>
</dbReference>
<feature type="active site" evidence="10 11">
    <location>
        <position position="183"/>
    </location>
</feature>
<feature type="active site" evidence="10 11">
    <location>
        <position position="185"/>
    </location>
</feature>
<organism evidence="13 14">
    <name type="scientific">Roseateles oligotrophus</name>
    <dbReference type="NCBI Taxonomy" id="1769250"/>
    <lineage>
        <taxon>Bacteria</taxon>
        <taxon>Pseudomonadati</taxon>
        <taxon>Pseudomonadota</taxon>
        <taxon>Betaproteobacteria</taxon>
        <taxon>Burkholderiales</taxon>
        <taxon>Sphaerotilaceae</taxon>
        <taxon>Roseateles</taxon>
    </lineage>
</organism>
<dbReference type="AlphaFoldDB" id="A0A840L1S2"/>
<comment type="caution">
    <text evidence="13">The sequence shown here is derived from an EMBL/GenBank/DDBJ whole genome shotgun (WGS) entry which is preliminary data.</text>
</comment>
<evidence type="ECO:0000256" key="1">
    <source>
        <dbReference type="ARBA" id="ARBA00005091"/>
    </source>
</evidence>
<dbReference type="GO" id="GO:0000107">
    <property type="term" value="F:imidazoleglycerol-phosphate synthase activity"/>
    <property type="evidence" value="ECO:0007669"/>
    <property type="project" value="UniProtKB-UniRule"/>
</dbReference>
<dbReference type="PIRSF" id="PIRSF000495">
    <property type="entry name" value="Amidotransf_hisH"/>
    <property type="match status" value="1"/>
</dbReference>
<evidence type="ECO:0000256" key="7">
    <source>
        <dbReference type="ARBA" id="ARBA00023239"/>
    </source>
</evidence>
<evidence type="ECO:0000259" key="12">
    <source>
        <dbReference type="Pfam" id="PF00117"/>
    </source>
</evidence>
<dbReference type="PROSITE" id="PS51274">
    <property type="entry name" value="GATASE_COBBQ"/>
    <property type="match status" value="1"/>
</dbReference>
<feature type="domain" description="Glutamine amidotransferase" evidence="12">
    <location>
        <begin position="4"/>
        <end position="199"/>
    </location>
</feature>
<evidence type="ECO:0000256" key="6">
    <source>
        <dbReference type="ARBA" id="ARBA00023102"/>
    </source>
</evidence>
<dbReference type="CDD" id="cd01748">
    <property type="entry name" value="GATase1_IGP_Synthase"/>
    <property type="match status" value="1"/>
</dbReference>
<keyword evidence="13" id="KW-0808">Transferase</keyword>
<keyword evidence="14" id="KW-1185">Reference proteome</keyword>
<evidence type="ECO:0000256" key="4">
    <source>
        <dbReference type="ARBA" id="ARBA00022801"/>
    </source>
</evidence>
<dbReference type="NCBIfam" id="TIGR01855">
    <property type="entry name" value="IMP_synth_hisH"/>
    <property type="match status" value="1"/>
</dbReference>
<evidence type="ECO:0000256" key="9">
    <source>
        <dbReference type="ARBA" id="ARBA00049534"/>
    </source>
</evidence>
<gene>
    <name evidence="10" type="primary">hisH</name>
    <name evidence="13" type="ORF">HNP55_000909</name>
</gene>
<dbReference type="PANTHER" id="PTHR42701">
    <property type="entry name" value="IMIDAZOLE GLYCEROL PHOSPHATE SYNTHASE SUBUNIT HISH"/>
    <property type="match status" value="1"/>
</dbReference>
<dbReference type="EMBL" id="JACHLP010000001">
    <property type="protein sequence ID" value="MBB4842414.1"/>
    <property type="molecule type" value="Genomic_DNA"/>
</dbReference>
<dbReference type="SUPFAM" id="SSF52317">
    <property type="entry name" value="Class I glutamine amidotransferase-like"/>
    <property type="match status" value="1"/>
</dbReference>
<dbReference type="RefSeq" id="WP_184296568.1">
    <property type="nucleotide sequence ID" value="NZ_JACHLP010000001.1"/>
</dbReference>
<keyword evidence="7 10" id="KW-0456">Lyase</keyword>
<dbReference type="GO" id="GO:0004359">
    <property type="term" value="F:glutaminase activity"/>
    <property type="evidence" value="ECO:0007669"/>
    <property type="project" value="UniProtKB-EC"/>
</dbReference>
<evidence type="ECO:0000256" key="2">
    <source>
        <dbReference type="ARBA" id="ARBA00011152"/>
    </source>
</evidence>
<keyword evidence="5 10" id="KW-0315">Glutamine amidotransferase</keyword>
<proteinExistence type="inferred from homology"/>
<dbReference type="HAMAP" id="MF_00278">
    <property type="entry name" value="HisH"/>
    <property type="match status" value="1"/>
</dbReference>
<evidence type="ECO:0000256" key="3">
    <source>
        <dbReference type="ARBA" id="ARBA00022605"/>
    </source>
</evidence>
<name>A0A840L1S2_9BURK</name>
<keyword evidence="10" id="KW-0963">Cytoplasm</keyword>
<dbReference type="InterPro" id="IPR010139">
    <property type="entry name" value="Imidazole-glycPsynth_HisH"/>
</dbReference>
<dbReference type="GO" id="GO:0005737">
    <property type="term" value="C:cytoplasm"/>
    <property type="evidence" value="ECO:0007669"/>
    <property type="project" value="UniProtKB-SubCell"/>
</dbReference>
<sequence length="205" mass="22072">MIGIVDVGIGNQGSIREAIYSLGADPVSVSKPGDLETVSHLILPGVGAFSHAVGCLRRSGLFEPIQAYVATGRPLLGICLGMQLLASIGDEDGLSEGLGLIPGRVSKLQEQADLRIPHVGWNEVRFAQAHAIFAGVKDSMDFYFVHSYEFLPESTSNVLGRTHHGDDVVCAVGRDNVVGLQFHPEKSQKNGLRMLENFCDWDGQC</sequence>
<accession>A0A840L1S2</accession>
<dbReference type="PROSITE" id="PS51273">
    <property type="entry name" value="GATASE_TYPE_1"/>
    <property type="match status" value="1"/>
</dbReference>
<feature type="active site" description="Nucleophile" evidence="10 11">
    <location>
        <position position="79"/>
    </location>
</feature>
<protein>
    <recommendedName>
        <fullName evidence="10">Imidazole glycerol phosphate synthase subunit HisH</fullName>
        <ecNumber evidence="10">4.3.2.10</ecNumber>
    </recommendedName>
    <alternativeName>
        <fullName evidence="10">IGP synthase glutaminase subunit</fullName>
        <ecNumber evidence="10">3.5.1.2</ecNumber>
    </alternativeName>
    <alternativeName>
        <fullName evidence="10">IGP synthase subunit HisH</fullName>
    </alternativeName>
    <alternativeName>
        <fullName evidence="10">ImGP synthase subunit HisH</fullName>
        <shortName evidence="10">IGPS subunit HisH</shortName>
    </alternativeName>
</protein>
<keyword evidence="4 10" id="KW-0378">Hydrolase</keyword>
<comment type="catalytic activity">
    <reaction evidence="8 10">
        <text>5-[(5-phospho-1-deoxy-D-ribulos-1-ylimino)methylamino]-1-(5-phospho-beta-D-ribosyl)imidazole-4-carboxamide + L-glutamine = D-erythro-1-(imidazol-4-yl)glycerol 3-phosphate + 5-amino-1-(5-phospho-beta-D-ribosyl)imidazole-4-carboxamide + L-glutamate + H(+)</text>
        <dbReference type="Rhea" id="RHEA:24793"/>
        <dbReference type="ChEBI" id="CHEBI:15378"/>
        <dbReference type="ChEBI" id="CHEBI:29985"/>
        <dbReference type="ChEBI" id="CHEBI:58278"/>
        <dbReference type="ChEBI" id="CHEBI:58359"/>
        <dbReference type="ChEBI" id="CHEBI:58475"/>
        <dbReference type="ChEBI" id="CHEBI:58525"/>
        <dbReference type="EC" id="4.3.2.10"/>
    </reaction>
</comment>
<dbReference type="UniPathway" id="UPA00031">
    <property type="reaction ID" value="UER00010"/>
</dbReference>
<keyword evidence="3 10" id="KW-0028">Amino-acid biosynthesis</keyword>
<evidence type="ECO:0000256" key="10">
    <source>
        <dbReference type="HAMAP-Rule" id="MF_00278"/>
    </source>
</evidence>
<comment type="pathway">
    <text evidence="1 10">Amino-acid biosynthesis; L-histidine biosynthesis; L-histidine from 5-phospho-alpha-D-ribose 1-diphosphate: step 5/9.</text>
</comment>
<dbReference type="Proteomes" id="UP000562027">
    <property type="component" value="Unassembled WGS sequence"/>
</dbReference>
<dbReference type="EC" id="4.3.2.10" evidence="10"/>
<comment type="subcellular location">
    <subcellularLocation>
        <location evidence="10">Cytoplasm</location>
    </subcellularLocation>
</comment>
<dbReference type="Pfam" id="PF00117">
    <property type="entry name" value="GATase"/>
    <property type="match status" value="1"/>
</dbReference>
<dbReference type="PANTHER" id="PTHR42701:SF1">
    <property type="entry name" value="IMIDAZOLE GLYCEROL PHOSPHATE SYNTHASE SUBUNIT HISH"/>
    <property type="match status" value="1"/>
</dbReference>
<keyword evidence="13" id="KW-0328">Glycosyltransferase</keyword>
<evidence type="ECO:0000256" key="8">
    <source>
        <dbReference type="ARBA" id="ARBA00047838"/>
    </source>
</evidence>
<evidence type="ECO:0000256" key="5">
    <source>
        <dbReference type="ARBA" id="ARBA00022962"/>
    </source>
</evidence>
<comment type="subunit">
    <text evidence="2 10">Heterodimer of HisH and HisF.</text>
</comment>
<evidence type="ECO:0000313" key="13">
    <source>
        <dbReference type="EMBL" id="MBB4842414.1"/>
    </source>
</evidence>
<comment type="function">
    <text evidence="10">IGPS catalyzes the conversion of PRFAR and glutamine to IGP, AICAR and glutamate. The HisH subunit catalyzes the hydrolysis of glutamine to glutamate and ammonia as part of the synthesis of IGP and AICAR. The resulting ammonia molecule is channeled to the active site of HisF.</text>
</comment>
<reference evidence="13 14" key="1">
    <citation type="submission" date="2020-08" db="EMBL/GenBank/DDBJ databases">
        <title>Functional genomics of gut bacteria from endangered species of beetles.</title>
        <authorList>
            <person name="Carlos-Shanley C."/>
        </authorList>
    </citation>
    <scope>NUCLEOTIDE SEQUENCE [LARGE SCALE GENOMIC DNA]</scope>
    <source>
        <strain evidence="13 14">S00239</strain>
    </source>
</reference>
<dbReference type="GO" id="GO:0016829">
    <property type="term" value="F:lyase activity"/>
    <property type="evidence" value="ECO:0007669"/>
    <property type="project" value="UniProtKB-KW"/>
</dbReference>
<keyword evidence="6 10" id="KW-0368">Histidine biosynthesis</keyword>
<evidence type="ECO:0000256" key="11">
    <source>
        <dbReference type="PIRSR" id="PIRSR000495-1"/>
    </source>
</evidence>
<dbReference type="Gene3D" id="3.40.50.880">
    <property type="match status" value="1"/>
</dbReference>
<dbReference type="InterPro" id="IPR029062">
    <property type="entry name" value="Class_I_gatase-like"/>
</dbReference>
<dbReference type="EC" id="3.5.1.2" evidence="10"/>
<comment type="catalytic activity">
    <reaction evidence="9 10">
        <text>L-glutamine + H2O = L-glutamate + NH4(+)</text>
        <dbReference type="Rhea" id="RHEA:15889"/>
        <dbReference type="ChEBI" id="CHEBI:15377"/>
        <dbReference type="ChEBI" id="CHEBI:28938"/>
        <dbReference type="ChEBI" id="CHEBI:29985"/>
        <dbReference type="ChEBI" id="CHEBI:58359"/>
        <dbReference type="EC" id="3.5.1.2"/>
    </reaction>
</comment>
<dbReference type="GO" id="GO:0000105">
    <property type="term" value="P:L-histidine biosynthetic process"/>
    <property type="evidence" value="ECO:0007669"/>
    <property type="project" value="UniProtKB-UniRule"/>
</dbReference>